<dbReference type="GeneID" id="120264788"/>
<protein>
    <submittedName>
        <fullName evidence="3 4">Uncharacterized protein LOC120264788</fullName>
    </submittedName>
</protein>
<dbReference type="RefSeq" id="XP_039128560.1">
    <property type="nucleotide sequence ID" value="XM_039272626.1"/>
</dbReference>
<dbReference type="RefSeq" id="XP_039128563.1">
    <property type="nucleotide sequence ID" value="XM_039272629.1"/>
</dbReference>
<comment type="similarity">
    <text evidence="1">Belongs to the CFAP298 family.</text>
</comment>
<dbReference type="PANTHER" id="PTHR13238">
    <property type="entry name" value="PROTEIN C21ORF59"/>
    <property type="match status" value="1"/>
</dbReference>
<evidence type="ECO:0000313" key="11">
    <source>
        <dbReference type="RefSeq" id="XP_039128565.1"/>
    </source>
</evidence>
<gene>
    <name evidence="3 4 5 6 7 8 9 10 11" type="primary">LOC120264788</name>
</gene>
<dbReference type="RefSeq" id="XP_039128558.1">
    <property type="nucleotide sequence ID" value="XM_039272624.1"/>
</dbReference>
<name>A0AB40BQ47_DIOCR</name>
<dbReference type="InterPro" id="IPR021298">
    <property type="entry name" value="CFAP298"/>
</dbReference>
<dbReference type="Proteomes" id="UP001515500">
    <property type="component" value="Chromosome 7"/>
</dbReference>
<evidence type="ECO:0000313" key="7">
    <source>
        <dbReference type="RefSeq" id="XP_039128561.1"/>
    </source>
</evidence>
<evidence type="ECO:0000313" key="3">
    <source>
        <dbReference type="RefSeq" id="XP_039128557.1"/>
    </source>
</evidence>
<evidence type="ECO:0000313" key="6">
    <source>
        <dbReference type="RefSeq" id="XP_039128560.1"/>
    </source>
</evidence>
<reference evidence="3 4" key="1">
    <citation type="submission" date="2025-04" db="UniProtKB">
        <authorList>
            <consortium name="RefSeq"/>
        </authorList>
    </citation>
    <scope>IDENTIFICATION</scope>
</reference>
<organism evidence="2 10">
    <name type="scientific">Dioscorea cayennensis subsp. rotundata</name>
    <name type="common">White Guinea yam</name>
    <name type="synonym">Dioscorea rotundata</name>
    <dbReference type="NCBI Taxonomy" id="55577"/>
    <lineage>
        <taxon>Eukaryota</taxon>
        <taxon>Viridiplantae</taxon>
        <taxon>Streptophyta</taxon>
        <taxon>Embryophyta</taxon>
        <taxon>Tracheophyta</taxon>
        <taxon>Spermatophyta</taxon>
        <taxon>Magnoliopsida</taxon>
        <taxon>Liliopsida</taxon>
        <taxon>Dioscoreales</taxon>
        <taxon>Dioscoreaceae</taxon>
        <taxon>Dioscorea</taxon>
    </lineage>
</organism>
<dbReference type="RefSeq" id="XP_039128561.1">
    <property type="nucleotide sequence ID" value="XM_039272627.1"/>
</dbReference>
<proteinExistence type="inferred from homology"/>
<dbReference type="AlphaFoldDB" id="A0AB40BQ47"/>
<evidence type="ECO:0000313" key="4">
    <source>
        <dbReference type="RefSeq" id="XP_039128558.1"/>
    </source>
</evidence>
<evidence type="ECO:0000313" key="8">
    <source>
        <dbReference type="RefSeq" id="XP_039128562.1"/>
    </source>
</evidence>
<dbReference type="RefSeq" id="XP_039128559.1">
    <property type="nucleotide sequence ID" value="XM_039272625.1"/>
</dbReference>
<dbReference type="RefSeq" id="XP_039128564.1">
    <property type="nucleotide sequence ID" value="XM_039272630.1"/>
</dbReference>
<dbReference type="RefSeq" id="XP_039128557.1">
    <property type="nucleotide sequence ID" value="XM_039272623.1"/>
</dbReference>
<dbReference type="RefSeq" id="XP_039128562.1">
    <property type="nucleotide sequence ID" value="XM_039272628.1"/>
</dbReference>
<evidence type="ECO:0000313" key="5">
    <source>
        <dbReference type="RefSeq" id="XP_039128559.1"/>
    </source>
</evidence>
<evidence type="ECO:0000313" key="10">
    <source>
        <dbReference type="RefSeq" id="XP_039128564.1"/>
    </source>
</evidence>
<accession>A0AB40BQ47</accession>
<evidence type="ECO:0000256" key="1">
    <source>
        <dbReference type="ARBA" id="ARBA00009619"/>
    </source>
</evidence>
<dbReference type="RefSeq" id="XP_039128565.1">
    <property type="nucleotide sequence ID" value="XM_039272631.1"/>
</dbReference>
<evidence type="ECO:0000313" key="9">
    <source>
        <dbReference type="RefSeq" id="XP_039128563.1"/>
    </source>
</evidence>
<evidence type="ECO:0000313" key="2">
    <source>
        <dbReference type="Proteomes" id="UP001515500"/>
    </source>
</evidence>
<dbReference type="PANTHER" id="PTHR13238:SF0">
    <property type="entry name" value="CILIA- AND FLAGELLA-ASSOCIATED PROTEIN 298"/>
    <property type="match status" value="1"/>
</dbReference>
<keyword evidence="2" id="KW-1185">Reference proteome</keyword>
<sequence>MVMIHVKSEGDEEKQFLYDCLGSSTIDEIAHGLLDIADLQSHILTLSLHLRRHLLTDHLRESYPDFSVSLDRTLSEAQAYASKEQVLHKRALSSRLLKDHIHCIEREVQAARLMGLLDASLPQLLTVGNLSKGTKLWWAGKELSRGKKD</sequence>